<evidence type="ECO:0000313" key="1">
    <source>
        <dbReference type="EMBL" id="AQT48488.1"/>
    </source>
</evidence>
<reference evidence="1 2" key="1">
    <citation type="submission" date="2016-11" db="EMBL/GenBank/DDBJ databases">
        <title>Comparative genomics of Bartonella apis.</title>
        <authorList>
            <person name="Engel P."/>
        </authorList>
    </citation>
    <scope>NUCLEOTIDE SEQUENCE [LARGE SCALE GENOMIC DNA]</scope>
    <source>
        <strain evidence="1 2">BBC0122</strain>
    </source>
</reference>
<sequence length="301" mass="35797">MKFIKPPISIDEQIILLKKRGMLIHDYDRAVHYLKHISYYRLRAYWLPFEIKCDVPDEHAFKEGTSFEDVVDLYVFDRELRLLIMDAVERIEVSVRASWAYYLATTYGAHGYLDRNLYAKPTHYDEACSLLINEIKRSKDTFIEHYKNKYGDPTEPPIWMTAEVISLGQLSKWIANLKFRKDRQLIAENFKLDEKVFVSIIHHLAYIRNICAHHGRLWNKIFTVTMTIPNYPDYLNISMNSKNLKNIYNTLCIINYLLKITDPNTQWKNKLYELLGRSNVDLKPMGFPDDWKTFPIWKIDM</sequence>
<evidence type="ECO:0000313" key="2">
    <source>
        <dbReference type="Proteomes" id="UP000189632"/>
    </source>
</evidence>
<proteinExistence type="predicted"/>
<dbReference type="PIRSF" id="PIRSF034934">
    <property type="entry name" value="AbiF_AbiD"/>
    <property type="match status" value="1"/>
</dbReference>
<dbReference type="InterPro" id="IPR017034">
    <property type="entry name" value="Abi_system_AbiD/AbiF"/>
</dbReference>
<dbReference type="OrthoDB" id="5363652at2"/>
<gene>
    <name evidence="1" type="ORF">BBC0122_024210</name>
</gene>
<dbReference type="EMBL" id="CP015625">
    <property type="protein sequence ID" value="AQT48488.1"/>
    <property type="molecule type" value="Genomic_DNA"/>
</dbReference>
<dbReference type="AlphaFoldDB" id="A0A1U9ML69"/>
<accession>A0A1U9ML69</accession>
<dbReference type="InterPro" id="IPR011664">
    <property type="entry name" value="Abi_system_AbiD/AbiF-like"/>
</dbReference>
<name>A0A1U9ML69_9HYPH</name>
<dbReference type="KEGG" id="bapi:BBC0122_024210"/>
<dbReference type="Proteomes" id="UP000189632">
    <property type="component" value="Chromosome"/>
</dbReference>
<protein>
    <submittedName>
        <fullName evidence="1">Abortive infection bacteriophage resistance protein</fullName>
    </submittedName>
</protein>
<keyword evidence="2" id="KW-1185">Reference proteome</keyword>
<organism evidence="1 2">
    <name type="scientific">Bartonella choladocola</name>
    <dbReference type="NCBI Taxonomy" id="2750995"/>
    <lineage>
        <taxon>Bacteria</taxon>
        <taxon>Pseudomonadati</taxon>
        <taxon>Pseudomonadota</taxon>
        <taxon>Alphaproteobacteria</taxon>
        <taxon>Hyphomicrobiales</taxon>
        <taxon>Bartonellaceae</taxon>
        <taxon>Bartonella</taxon>
    </lineage>
</organism>
<dbReference type="Pfam" id="PF07751">
    <property type="entry name" value="Abi_2"/>
    <property type="match status" value="1"/>
</dbReference>
<dbReference type="RefSeq" id="WP_077994286.1">
    <property type="nucleotide sequence ID" value="NZ_CP015625.1"/>
</dbReference>